<dbReference type="OrthoDB" id="9806013at2"/>
<evidence type="ECO:0000256" key="1">
    <source>
        <dbReference type="ARBA" id="ARBA00022801"/>
    </source>
</evidence>
<gene>
    <name evidence="4" type="primary">srtB</name>
    <name evidence="4" type="ORF">CYL18_06710</name>
</gene>
<evidence type="ECO:0000313" key="5">
    <source>
        <dbReference type="Proteomes" id="UP000239663"/>
    </source>
</evidence>
<dbReference type="EMBL" id="PKOZ01000002">
    <property type="protein sequence ID" value="PQD96280.1"/>
    <property type="molecule type" value="Genomic_DNA"/>
</dbReference>
<keyword evidence="3" id="KW-0812">Transmembrane</keyword>
<proteinExistence type="predicted"/>
<name>A0A2S7N2S8_9BACI</name>
<dbReference type="InterPro" id="IPR023365">
    <property type="entry name" value="Sortase_dom-sf"/>
</dbReference>
<keyword evidence="5" id="KW-1185">Reference proteome</keyword>
<reference evidence="4 5" key="1">
    <citation type="submission" date="2017-12" db="EMBL/GenBank/DDBJ databases">
        <title>Taxonomic description and draft genome of Pradoshia cofamensis Gen. nov., sp. nov., a thermotolerant bacillale isolated from anterior gut of earthworm Eisenia fetida.</title>
        <authorList>
            <person name="Saha T."/>
            <person name="Chakraborty R."/>
        </authorList>
    </citation>
    <scope>NUCLEOTIDE SEQUENCE [LARGE SCALE GENOMIC DNA]</scope>
    <source>
        <strain evidence="4 5">EAG3</strain>
    </source>
</reference>
<dbReference type="NCBIfam" id="TIGR03064">
    <property type="entry name" value="sortase_srtB"/>
    <property type="match status" value="1"/>
</dbReference>
<dbReference type="RefSeq" id="WP_104848707.1">
    <property type="nucleotide sequence ID" value="NZ_PKOZ01000002.1"/>
</dbReference>
<dbReference type="Gene3D" id="2.40.260.10">
    <property type="entry name" value="Sortase"/>
    <property type="match status" value="1"/>
</dbReference>
<dbReference type="CDD" id="cd05826">
    <property type="entry name" value="Sortase_B"/>
    <property type="match status" value="1"/>
</dbReference>
<evidence type="ECO:0000313" key="4">
    <source>
        <dbReference type="EMBL" id="PQD96280.1"/>
    </source>
</evidence>
<dbReference type="InterPro" id="IPR005754">
    <property type="entry name" value="Sortase"/>
</dbReference>
<keyword evidence="3" id="KW-0472">Membrane</keyword>
<dbReference type="Pfam" id="PF04203">
    <property type="entry name" value="Sortase"/>
    <property type="match status" value="1"/>
</dbReference>
<organism evidence="4 5">
    <name type="scientific">Pradoshia eiseniae</name>
    <dbReference type="NCBI Taxonomy" id="2064768"/>
    <lineage>
        <taxon>Bacteria</taxon>
        <taxon>Bacillati</taxon>
        <taxon>Bacillota</taxon>
        <taxon>Bacilli</taxon>
        <taxon>Bacillales</taxon>
        <taxon>Bacillaceae</taxon>
        <taxon>Pradoshia</taxon>
    </lineage>
</organism>
<sequence length="248" mass="28695">MRKSSGSGVRPFLFVVRAVLLIVFLFSGYLLSDYLIELYQLKNMQREMTDIYEESVWMNKENGKRELAFEQLRGINEDIVGWISIDGTSIDYPVVQTDDNIYYLSHSIYKEESSAGTIFMDCRNGASPLDKNTVLYGHHMKNGMMFHDLTSYKEEAFYKRHPYVEYSGEDGVGKWEVFSAYVTSTADNYIETDFGIEEDFEQFLERIVSKSLYHTGCELKGTDKILTLSTCSYEFDDARMVVHAKLME</sequence>
<dbReference type="GO" id="GO:0016787">
    <property type="term" value="F:hydrolase activity"/>
    <property type="evidence" value="ECO:0007669"/>
    <property type="project" value="UniProtKB-KW"/>
</dbReference>
<accession>A0A2S7N2S8</accession>
<dbReference type="AlphaFoldDB" id="A0A2S7N2S8"/>
<dbReference type="InterPro" id="IPR009835">
    <property type="entry name" value="SrtB"/>
</dbReference>
<feature type="active site" description="Proton donor/acceptor" evidence="2">
    <location>
        <position position="138"/>
    </location>
</feature>
<evidence type="ECO:0000256" key="3">
    <source>
        <dbReference type="SAM" id="Phobius"/>
    </source>
</evidence>
<keyword evidence="3" id="KW-1133">Transmembrane helix</keyword>
<feature type="transmembrane region" description="Helical" evidence="3">
    <location>
        <begin position="12"/>
        <end position="36"/>
    </location>
</feature>
<keyword evidence="1" id="KW-0378">Hydrolase</keyword>
<evidence type="ECO:0000256" key="2">
    <source>
        <dbReference type="PIRSR" id="PIRSR605754-1"/>
    </source>
</evidence>
<comment type="caution">
    <text evidence="4">The sequence shown here is derived from an EMBL/GenBank/DDBJ whole genome shotgun (WGS) entry which is preliminary data.</text>
</comment>
<feature type="active site" description="Acyl-thioester intermediate" evidence="2">
    <location>
        <position position="231"/>
    </location>
</feature>
<dbReference type="Proteomes" id="UP000239663">
    <property type="component" value="Unassembled WGS sequence"/>
</dbReference>
<dbReference type="SUPFAM" id="SSF63817">
    <property type="entry name" value="Sortase"/>
    <property type="match status" value="1"/>
</dbReference>
<protein>
    <submittedName>
        <fullName evidence="4">SrtB family sortase</fullName>
    </submittedName>
</protein>